<feature type="signal peptide" evidence="1">
    <location>
        <begin position="1"/>
        <end position="18"/>
    </location>
</feature>
<organism evidence="2 3">
    <name type="scientific">Agrobacterium arsenijevicii</name>
    <dbReference type="NCBI Taxonomy" id="1585697"/>
    <lineage>
        <taxon>Bacteria</taxon>
        <taxon>Pseudomonadati</taxon>
        <taxon>Pseudomonadota</taxon>
        <taxon>Alphaproteobacteria</taxon>
        <taxon>Hyphomicrobiales</taxon>
        <taxon>Rhizobiaceae</taxon>
        <taxon>Rhizobium/Agrobacterium group</taxon>
        <taxon>Agrobacterium</taxon>
    </lineage>
</organism>
<feature type="chain" id="PRO_5047093684" evidence="1">
    <location>
        <begin position="19"/>
        <end position="118"/>
    </location>
</feature>
<evidence type="ECO:0000313" key="2">
    <source>
        <dbReference type="EMBL" id="KJF70204.1"/>
    </source>
</evidence>
<protein>
    <submittedName>
        <fullName evidence="2">Uncharacterized protein</fullName>
    </submittedName>
</protein>
<dbReference type="RefSeq" id="WP_045024469.1">
    <property type="nucleotide sequence ID" value="NZ_CP166106.1"/>
</dbReference>
<proteinExistence type="predicted"/>
<name>A0ABR5CZG2_9HYPH</name>
<gene>
    <name evidence="2" type="ORF">RP75_27575</name>
</gene>
<dbReference type="EMBL" id="JWIT01000042">
    <property type="protein sequence ID" value="KJF70204.1"/>
    <property type="molecule type" value="Genomic_DNA"/>
</dbReference>
<comment type="caution">
    <text evidence="2">The sequence shown here is derived from an EMBL/GenBank/DDBJ whole genome shotgun (WGS) entry which is preliminary data.</text>
</comment>
<accession>A0ABR5CZG2</accession>
<keyword evidence="1" id="KW-0732">Signal</keyword>
<evidence type="ECO:0000313" key="3">
    <source>
        <dbReference type="Proteomes" id="UP000032564"/>
    </source>
</evidence>
<sequence length="118" mass="13019">MRAIILLMVVAFGTPSYGQDSAELGPNTDEHPFQCGAAFAMMAAVYQEAGDAKMSARYQTKFDKLATQAESIFERSQRSKSDAEAYMQKHADSLAVVSEKDAALVIKFARLCDQRFPE</sequence>
<evidence type="ECO:0000256" key="1">
    <source>
        <dbReference type="SAM" id="SignalP"/>
    </source>
</evidence>
<dbReference type="Proteomes" id="UP000032564">
    <property type="component" value="Unassembled WGS sequence"/>
</dbReference>
<reference evidence="2 3" key="1">
    <citation type="submission" date="2014-12" db="EMBL/GenBank/DDBJ databases">
        <authorList>
            <person name="Kuzmanovic N."/>
            <person name="Pulawska J."/>
            <person name="Obradovic A."/>
        </authorList>
    </citation>
    <scope>NUCLEOTIDE SEQUENCE [LARGE SCALE GENOMIC DNA]</scope>
    <source>
        <strain evidence="2 3">KFB 330</strain>
    </source>
</reference>
<keyword evidence="3" id="KW-1185">Reference proteome</keyword>